<evidence type="ECO:0000313" key="1">
    <source>
        <dbReference type="EMBL" id="GBD67852.1"/>
    </source>
</evidence>
<comment type="caution">
    <text evidence="1">The sequence shown here is derived from an EMBL/GenBank/DDBJ whole genome shotgun (WGS) entry which is preliminary data.</text>
</comment>
<dbReference type="EMBL" id="BDEC01000026">
    <property type="protein sequence ID" value="GBD67852.1"/>
    <property type="molecule type" value="Genomic_DNA"/>
</dbReference>
<accession>A0A2H6DVF8</accession>
<proteinExistence type="predicted"/>
<protein>
    <submittedName>
        <fullName evidence="1">Uncharacterized protein</fullName>
    </submittedName>
</protein>
<reference evidence="1 2" key="1">
    <citation type="submission" date="2016-05" db="EMBL/GenBank/DDBJ databases">
        <title>Whole genome sequencing of Tetragenococcus halophilus subsp. halophilus NISL 7118.</title>
        <authorList>
            <person name="Shiwa Y."/>
            <person name="Nishimura I."/>
            <person name="Yoshikawa H."/>
            <person name="Koyama Y."/>
            <person name="Oguma T."/>
        </authorList>
    </citation>
    <scope>NUCLEOTIDE SEQUENCE [LARGE SCALE GENOMIC DNA]</scope>
    <source>
        <strain evidence="1 2">NISL 7118</strain>
    </source>
</reference>
<gene>
    <name evidence="1" type="ORF">TEHN7118_0658</name>
</gene>
<organism evidence="1 2">
    <name type="scientific">Tetragenococcus halophilus subsp. halophilus</name>
    <dbReference type="NCBI Taxonomy" id="1513897"/>
    <lineage>
        <taxon>Bacteria</taxon>
        <taxon>Bacillati</taxon>
        <taxon>Bacillota</taxon>
        <taxon>Bacilli</taxon>
        <taxon>Lactobacillales</taxon>
        <taxon>Enterococcaceae</taxon>
        <taxon>Tetragenococcus</taxon>
    </lineage>
</organism>
<keyword evidence="2" id="KW-1185">Reference proteome</keyword>
<evidence type="ECO:0000313" key="2">
    <source>
        <dbReference type="Proteomes" id="UP000236214"/>
    </source>
</evidence>
<dbReference type="AlphaFoldDB" id="A0A2H6DVF8"/>
<sequence>MTWRARLTLIVIREKDPNAKKGFSKIKTIFYIETDNTEEEIRDFIDFVNLNDL</sequence>
<dbReference type="Proteomes" id="UP000236214">
    <property type="component" value="Unassembled WGS sequence"/>
</dbReference>
<name>A0A2H6DVF8_TETHA</name>